<evidence type="ECO:0000256" key="1">
    <source>
        <dbReference type="ARBA" id="ARBA00005234"/>
    </source>
</evidence>
<dbReference type="OrthoDB" id="442460at2759"/>
<keyword evidence="2" id="KW-0597">Phosphoprotein</keyword>
<dbReference type="InterPro" id="IPR038765">
    <property type="entry name" value="Papain-like_cys_pep_sf"/>
</dbReference>
<evidence type="ECO:0000256" key="4">
    <source>
        <dbReference type="ARBA" id="ARBA00022786"/>
    </source>
</evidence>
<dbReference type="InterPro" id="IPR051947">
    <property type="entry name" value="Sentrin-specific_protease"/>
</dbReference>
<dbReference type="GO" id="GO:0070139">
    <property type="term" value="F:SUMO-specific endopeptidase activity"/>
    <property type="evidence" value="ECO:0007669"/>
    <property type="project" value="TreeGrafter"/>
</dbReference>
<dbReference type="GO" id="GO:0005737">
    <property type="term" value="C:cytoplasm"/>
    <property type="evidence" value="ECO:0007669"/>
    <property type="project" value="TreeGrafter"/>
</dbReference>
<dbReference type="Pfam" id="PF02902">
    <property type="entry name" value="Peptidase_C48"/>
    <property type="match status" value="1"/>
</dbReference>
<evidence type="ECO:0000256" key="5">
    <source>
        <dbReference type="ARBA" id="ARBA00022801"/>
    </source>
</evidence>
<evidence type="ECO:0000313" key="9">
    <source>
        <dbReference type="Proteomes" id="UP000183832"/>
    </source>
</evidence>
<dbReference type="PROSITE" id="PS50600">
    <property type="entry name" value="ULP_PROTEASE"/>
    <property type="match status" value="1"/>
</dbReference>
<proteinExistence type="inferred from homology"/>
<name>A0A1J1HTY4_9DIPT</name>
<dbReference type="InterPro" id="IPR003653">
    <property type="entry name" value="Peptidase_C48_C"/>
</dbReference>
<organism evidence="8 9">
    <name type="scientific">Clunio marinus</name>
    <dbReference type="NCBI Taxonomy" id="568069"/>
    <lineage>
        <taxon>Eukaryota</taxon>
        <taxon>Metazoa</taxon>
        <taxon>Ecdysozoa</taxon>
        <taxon>Arthropoda</taxon>
        <taxon>Hexapoda</taxon>
        <taxon>Insecta</taxon>
        <taxon>Pterygota</taxon>
        <taxon>Neoptera</taxon>
        <taxon>Endopterygota</taxon>
        <taxon>Diptera</taxon>
        <taxon>Nematocera</taxon>
        <taxon>Chironomoidea</taxon>
        <taxon>Chironomidae</taxon>
        <taxon>Clunio</taxon>
    </lineage>
</organism>
<dbReference type="Proteomes" id="UP000183832">
    <property type="component" value="Unassembled WGS sequence"/>
</dbReference>
<keyword evidence="4" id="KW-0833">Ubl conjugation pathway</keyword>
<dbReference type="Gene3D" id="1.10.418.20">
    <property type="match status" value="1"/>
</dbReference>
<evidence type="ECO:0000259" key="7">
    <source>
        <dbReference type="PROSITE" id="PS50600"/>
    </source>
</evidence>
<feature type="compositionally biased region" description="Basic residues" evidence="6">
    <location>
        <begin position="144"/>
        <end position="155"/>
    </location>
</feature>
<evidence type="ECO:0000256" key="3">
    <source>
        <dbReference type="ARBA" id="ARBA00022670"/>
    </source>
</evidence>
<evidence type="ECO:0000313" key="8">
    <source>
        <dbReference type="EMBL" id="CRK89950.1"/>
    </source>
</evidence>
<feature type="region of interest" description="Disordered" evidence="6">
    <location>
        <begin position="135"/>
        <end position="155"/>
    </location>
</feature>
<gene>
    <name evidence="8" type="ORF">CLUMA_CG003679</name>
</gene>
<dbReference type="AlphaFoldDB" id="A0A1J1HTY4"/>
<keyword evidence="9" id="KW-1185">Reference proteome</keyword>
<feature type="region of interest" description="Disordered" evidence="6">
    <location>
        <begin position="175"/>
        <end position="195"/>
    </location>
</feature>
<keyword evidence="3" id="KW-0645">Protease</keyword>
<dbReference type="EMBL" id="CVRI01000015">
    <property type="protein sequence ID" value="CRK89950.1"/>
    <property type="molecule type" value="Genomic_DNA"/>
</dbReference>
<dbReference type="GO" id="GO:0006508">
    <property type="term" value="P:proteolysis"/>
    <property type="evidence" value="ECO:0007669"/>
    <property type="project" value="UniProtKB-KW"/>
</dbReference>
<keyword evidence="5" id="KW-0378">Hydrolase</keyword>
<comment type="similarity">
    <text evidence="1">Belongs to the peptidase C48 family.</text>
</comment>
<dbReference type="SUPFAM" id="SSF54001">
    <property type="entry name" value="Cysteine proteinases"/>
    <property type="match status" value="1"/>
</dbReference>
<evidence type="ECO:0000256" key="6">
    <source>
        <dbReference type="SAM" id="MobiDB-lite"/>
    </source>
</evidence>
<accession>A0A1J1HTY4</accession>
<dbReference type="GO" id="GO:0016926">
    <property type="term" value="P:protein desumoylation"/>
    <property type="evidence" value="ECO:0007669"/>
    <property type="project" value="TreeGrafter"/>
</dbReference>
<protein>
    <submittedName>
        <fullName evidence="8">CLUMA_CG003679, isoform A</fullName>
    </submittedName>
</protein>
<dbReference type="GO" id="GO:0005634">
    <property type="term" value="C:nucleus"/>
    <property type="evidence" value="ECO:0007669"/>
    <property type="project" value="TreeGrafter"/>
</dbReference>
<sequence>MSQSNIVPVKLLKIGTYEKEDIEIWCTSNSITFPITEKINVEIRKQEVSSLKLDQECNKTFKLYLRPSKIKEISECLPEGYTFSIPKQIGFFIELKADETEDQNKIYIDNIFNSLEKNSQALDSLQDINKSIVDDDSSDEYLPPHHKKSKSPRHNKVKNKMLNQNEIESIRSLRSERRRKNVKNSSNKFSMDDFYEGDDIPQQLLSDNEQMLDVCDDKTDHKAAMSILDFYDDARELLNYRNTLISMEDYKSLQYSGLLTNGVIDFYLQYVYHELLSEEMQAKIHICSVDFYSSYAIDPNFSGWKSDGSKAVDKRYNFVKDIPSNQFLNFFEKDFIVFPCNVREHWLLAIVCYPKLNGVLRIEDGVRVSLEEAKRNIKDPSAGKPVKQSCILIFDSVKKSARSTVVIQHLRNFFVSEYKAKYGRLFEFSAVNLFGASLKVPYQDNATDCGLFLLEFFEHFFIKSPIEDYRLPLQLDNWFDSDIILDKREQIATVIKSLMVTLHPGQDILSELPPLKFHADTMDIETINLEEDKNLVSNNNEETFNNNNDFNVIDKHKSEESDTLLTVEDANAQE</sequence>
<dbReference type="PANTHER" id="PTHR46896:SF3">
    <property type="entry name" value="FI06413P-RELATED"/>
    <property type="match status" value="1"/>
</dbReference>
<dbReference type="Gene3D" id="3.30.310.130">
    <property type="entry name" value="Ubiquitin-related"/>
    <property type="match status" value="1"/>
</dbReference>
<feature type="domain" description="Ubiquitin-like protease family profile" evidence="7">
    <location>
        <begin position="243"/>
        <end position="460"/>
    </location>
</feature>
<dbReference type="PANTHER" id="PTHR46896">
    <property type="entry name" value="SENTRIN-SPECIFIC PROTEASE"/>
    <property type="match status" value="1"/>
</dbReference>
<reference evidence="8 9" key="1">
    <citation type="submission" date="2015-04" db="EMBL/GenBank/DDBJ databases">
        <authorList>
            <person name="Syromyatnikov M.Y."/>
            <person name="Popov V.N."/>
        </authorList>
    </citation>
    <scope>NUCLEOTIDE SEQUENCE [LARGE SCALE GENOMIC DNA]</scope>
</reference>
<evidence type="ECO:0000256" key="2">
    <source>
        <dbReference type="ARBA" id="ARBA00022553"/>
    </source>
</evidence>